<keyword evidence="2" id="KW-1185">Reference proteome</keyword>
<dbReference type="AlphaFoldDB" id="A0AAE0XX22"/>
<gene>
    <name evidence="1" type="ORF">RRG08_040196</name>
</gene>
<dbReference type="Proteomes" id="UP001283361">
    <property type="component" value="Unassembled WGS sequence"/>
</dbReference>
<reference evidence="1" key="1">
    <citation type="journal article" date="2023" name="G3 (Bethesda)">
        <title>A reference genome for the long-term kleptoplast-retaining sea slug Elysia crispata morphotype clarki.</title>
        <authorList>
            <person name="Eastman K.E."/>
            <person name="Pendleton A.L."/>
            <person name="Shaikh M.A."/>
            <person name="Suttiyut T."/>
            <person name="Ogas R."/>
            <person name="Tomko P."/>
            <person name="Gavelis G."/>
            <person name="Widhalm J.R."/>
            <person name="Wisecaver J.H."/>
        </authorList>
    </citation>
    <scope>NUCLEOTIDE SEQUENCE</scope>
    <source>
        <strain evidence="1">ECLA1</strain>
    </source>
</reference>
<accession>A0AAE0XX22</accession>
<evidence type="ECO:0000313" key="1">
    <source>
        <dbReference type="EMBL" id="KAK3722811.1"/>
    </source>
</evidence>
<evidence type="ECO:0000313" key="2">
    <source>
        <dbReference type="Proteomes" id="UP001283361"/>
    </source>
</evidence>
<dbReference type="EMBL" id="JAWDGP010007369">
    <property type="protein sequence ID" value="KAK3722811.1"/>
    <property type="molecule type" value="Genomic_DNA"/>
</dbReference>
<protein>
    <submittedName>
        <fullName evidence="1">Uncharacterized protein</fullName>
    </submittedName>
</protein>
<name>A0AAE0XX22_9GAST</name>
<comment type="caution">
    <text evidence="1">The sequence shown here is derived from an EMBL/GenBank/DDBJ whole genome shotgun (WGS) entry which is preliminary data.</text>
</comment>
<sequence>MSSCSLQGFSLSEEVDESCCIKITGCHHPLPAHTPFLSFRVWIFCWRTFLATTSPLKILIFPANPTTHYRNLISSATSILDISVFTQLKKFSETSTNFIFSSAKLNQLEAFYGLCCGIVYNLTRI</sequence>
<proteinExistence type="predicted"/>
<organism evidence="1 2">
    <name type="scientific">Elysia crispata</name>
    <name type="common">lettuce slug</name>
    <dbReference type="NCBI Taxonomy" id="231223"/>
    <lineage>
        <taxon>Eukaryota</taxon>
        <taxon>Metazoa</taxon>
        <taxon>Spiralia</taxon>
        <taxon>Lophotrochozoa</taxon>
        <taxon>Mollusca</taxon>
        <taxon>Gastropoda</taxon>
        <taxon>Heterobranchia</taxon>
        <taxon>Euthyneura</taxon>
        <taxon>Panpulmonata</taxon>
        <taxon>Sacoglossa</taxon>
        <taxon>Placobranchoidea</taxon>
        <taxon>Plakobranchidae</taxon>
        <taxon>Elysia</taxon>
    </lineage>
</organism>